<dbReference type="InParanoid" id="A0A1E1L9Y3"/>
<dbReference type="Gene3D" id="4.10.240.10">
    <property type="entry name" value="Zn(2)-C6 fungal-type DNA-binding domain"/>
    <property type="match status" value="1"/>
</dbReference>
<keyword evidence="8" id="KW-1185">Reference proteome</keyword>
<dbReference type="InterPro" id="IPR036864">
    <property type="entry name" value="Zn2-C6_fun-type_DNA-bd_sf"/>
</dbReference>
<dbReference type="GO" id="GO:0000981">
    <property type="term" value="F:DNA-binding transcription factor activity, RNA polymerase II-specific"/>
    <property type="evidence" value="ECO:0007669"/>
    <property type="project" value="InterPro"/>
</dbReference>
<keyword evidence="4" id="KW-0804">Transcription</keyword>
<gene>
    <name evidence="7" type="ORF">RCO7_07290</name>
</gene>
<dbReference type="InterPro" id="IPR051089">
    <property type="entry name" value="prtT"/>
</dbReference>
<dbReference type="Proteomes" id="UP000178129">
    <property type="component" value="Unassembled WGS sequence"/>
</dbReference>
<dbReference type="CDD" id="cd12148">
    <property type="entry name" value="fungal_TF_MHR"/>
    <property type="match status" value="1"/>
</dbReference>
<dbReference type="GO" id="GO:0008270">
    <property type="term" value="F:zinc ion binding"/>
    <property type="evidence" value="ECO:0007669"/>
    <property type="project" value="InterPro"/>
</dbReference>
<evidence type="ECO:0000256" key="2">
    <source>
        <dbReference type="ARBA" id="ARBA00023015"/>
    </source>
</evidence>
<name>A0A1E1L9Y3_9HELO</name>
<dbReference type="SMART" id="SM00066">
    <property type="entry name" value="GAL4"/>
    <property type="match status" value="1"/>
</dbReference>
<dbReference type="InterPro" id="IPR001138">
    <property type="entry name" value="Zn2Cys6_DnaBD"/>
</dbReference>
<evidence type="ECO:0000313" key="7">
    <source>
        <dbReference type="EMBL" id="CZT07302.1"/>
    </source>
</evidence>
<evidence type="ECO:0000256" key="1">
    <source>
        <dbReference type="ARBA" id="ARBA00004123"/>
    </source>
</evidence>
<keyword evidence="3" id="KW-0238">DNA-binding</keyword>
<dbReference type="PROSITE" id="PS00463">
    <property type="entry name" value="ZN2_CY6_FUNGAL_1"/>
    <property type="match status" value="1"/>
</dbReference>
<reference evidence="8" key="1">
    <citation type="submission" date="2016-03" db="EMBL/GenBank/DDBJ databases">
        <authorList>
            <person name="Ploux O."/>
        </authorList>
    </citation>
    <scope>NUCLEOTIDE SEQUENCE [LARGE SCALE GENOMIC DNA]</scope>
    <source>
        <strain evidence="8">UK7</strain>
    </source>
</reference>
<dbReference type="PANTHER" id="PTHR31845:SF10">
    <property type="entry name" value="ZN(II)2CYS6 TRANSCRIPTION FACTOR (EUROFUNG)"/>
    <property type="match status" value="1"/>
</dbReference>
<dbReference type="PANTHER" id="PTHR31845">
    <property type="entry name" value="FINGER DOMAIN PROTEIN, PUTATIVE-RELATED"/>
    <property type="match status" value="1"/>
</dbReference>
<dbReference type="AlphaFoldDB" id="A0A1E1L9Y3"/>
<evidence type="ECO:0000313" key="8">
    <source>
        <dbReference type="Proteomes" id="UP000178129"/>
    </source>
</evidence>
<evidence type="ECO:0000256" key="5">
    <source>
        <dbReference type="ARBA" id="ARBA00023242"/>
    </source>
</evidence>
<dbReference type="SUPFAM" id="SSF57701">
    <property type="entry name" value="Zn2/Cys6 DNA-binding domain"/>
    <property type="match status" value="1"/>
</dbReference>
<feature type="domain" description="Zn(2)-C6 fungal-type" evidence="6">
    <location>
        <begin position="15"/>
        <end position="49"/>
    </location>
</feature>
<dbReference type="GO" id="GO:0005634">
    <property type="term" value="C:nucleus"/>
    <property type="evidence" value="ECO:0007669"/>
    <property type="project" value="UniProtKB-SubCell"/>
</dbReference>
<evidence type="ECO:0000256" key="4">
    <source>
        <dbReference type="ARBA" id="ARBA00023163"/>
    </source>
</evidence>
<dbReference type="GO" id="GO:0000976">
    <property type="term" value="F:transcription cis-regulatory region binding"/>
    <property type="evidence" value="ECO:0007669"/>
    <property type="project" value="TreeGrafter"/>
</dbReference>
<dbReference type="STRING" id="914237.A0A1E1L9Y3"/>
<evidence type="ECO:0000256" key="3">
    <source>
        <dbReference type="ARBA" id="ARBA00023125"/>
    </source>
</evidence>
<proteinExistence type="predicted"/>
<protein>
    <recommendedName>
        <fullName evidence="6">Zn(2)-C6 fungal-type domain-containing protein</fullName>
    </recommendedName>
</protein>
<dbReference type="PROSITE" id="PS50048">
    <property type="entry name" value="ZN2_CY6_FUNGAL_2"/>
    <property type="match status" value="1"/>
</dbReference>
<evidence type="ECO:0000259" key="6">
    <source>
        <dbReference type="PROSITE" id="PS50048"/>
    </source>
</evidence>
<dbReference type="EMBL" id="FJUW01000042">
    <property type="protein sequence ID" value="CZT07302.1"/>
    <property type="molecule type" value="Genomic_DNA"/>
</dbReference>
<dbReference type="CDD" id="cd00067">
    <property type="entry name" value="GAL4"/>
    <property type="match status" value="1"/>
</dbReference>
<sequence length="643" mass="71929">MSENTGNPKLRNAKACEACRASKSKCVYKNQAEPGICQKCEQNGTQCIVRSKARPMRTRAARPAGSSDPSSVASNAEFSLSLAAVHSLDTTKEINALHIHHMNVFGDEAGAQIFEEPDRTEPGQPTIVEKRILTLIDAEELLASYRTKASFFPFVKLAPEATVPSLSRTSPFLLLAILTSASLQNLELHHQIDQEFRRVLSSKVLLQGQKSLDFLQGLLVYIAWYPAHVNPRDTTSFMYLNLAISLLVDLGLDQETPNAEMFSPTVKSTGLIEGDQFTENARKTYLGCYYMSSAADALFPSIKRGFRKPNNGNYRDLLDKNGEGVMQEEFLSEIGSTVKLQRLCEQIGDVNALPRLDVSPQMEALNDEVNIQMFLGQLHEWQYSTPAHIKCQGENHPRQLEQNLEANSAVPVVLAERFMEVLIYGQTLGFFRTPYKDFLKETGYRPMSITHLTSCLNACKRYFDYLLSLPETAYIKFTSVHWGYVVHSIVAMSRLSFAMAAKLSWNEETARSQVPLVMYLDCLAYRFQLLSPIPARTDSPPKHSDVYHVFHMILGSVKKSYEKRISKLDPQPPIGHAFTTGHCPMMDYSLNTYFDPLMSMDASSFEPSGSGTPSIETPAANVAPLPQYHDIWATMTGSWADEV</sequence>
<comment type="subcellular location">
    <subcellularLocation>
        <location evidence="1">Nucleus</location>
    </subcellularLocation>
</comment>
<accession>A0A1E1L9Y3</accession>
<organism evidence="7 8">
    <name type="scientific">Rhynchosporium graminicola</name>
    <dbReference type="NCBI Taxonomy" id="2792576"/>
    <lineage>
        <taxon>Eukaryota</taxon>
        <taxon>Fungi</taxon>
        <taxon>Dikarya</taxon>
        <taxon>Ascomycota</taxon>
        <taxon>Pezizomycotina</taxon>
        <taxon>Leotiomycetes</taxon>
        <taxon>Helotiales</taxon>
        <taxon>Ploettnerulaceae</taxon>
        <taxon>Rhynchosporium</taxon>
    </lineage>
</organism>
<keyword evidence="2" id="KW-0805">Transcription regulation</keyword>
<dbReference type="Pfam" id="PF00172">
    <property type="entry name" value="Zn_clus"/>
    <property type="match status" value="1"/>
</dbReference>
<keyword evidence="5" id="KW-0539">Nucleus</keyword>
<comment type="caution">
    <text evidence="7">The sequence shown here is derived from an EMBL/GenBank/DDBJ whole genome shotgun (WGS) entry which is preliminary data.</text>
</comment>